<comment type="subunit">
    <text evidence="2">Homodimer.</text>
</comment>
<feature type="chain" id="PRO_5045015810" description="Outer membrane lipoprotein Blc" evidence="2">
    <location>
        <begin position="26"/>
        <end position="193"/>
    </location>
</feature>
<keyword evidence="5" id="KW-1185">Reference proteome</keyword>
<dbReference type="PROSITE" id="PS51257">
    <property type="entry name" value="PROKAR_LIPOPROTEIN"/>
    <property type="match status" value="1"/>
</dbReference>
<keyword evidence="2" id="KW-0472">Membrane</keyword>
<dbReference type="Gene3D" id="2.40.128.20">
    <property type="match status" value="1"/>
</dbReference>
<dbReference type="PANTHER" id="PTHR10612">
    <property type="entry name" value="APOLIPOPROTEIN D"/>
    <property type="match status" value="1"/>
</dbReference>
<sequence length="193" mass="21620">MPFRTLKLATLPLLTAALLAGCAGSGEPPLTTVERVDLERYGGTWYEIARLPQWFQRGCYNSTATYTLEAPHRIGVVNRCQRKDGPSEATGTARALEGSGDAKLKVRFDNWFSRLLPRLAEGNYWVLALDQDYQTVVVGGPSRDYLWILARQPRLPEDRYQALVEVAREKGFPVEELKRNRDLVPTSPSPAEG</sequence>
<dbReference type="PROSITE" id="PS00213">
    <property type="entry name" value="LIPOCALIN"/>
    <property type="match status" value="1"/>
</dbReference>
<feature type="signal peptide" evidence="2">
    <location>
        <begin position="1"/>
        <end position="25"/>
    </location>
</feature>
<reference evidence="4 5" key="1">
    <citation type="submission" date="2019-05" db="EMBL/GenBank/DDBJ databases">
        <title>Genome of Alcanivorax gelatiniphagus, an oil degrading marine bacteria.</title>
        <authorList>
            <person name="Kwon K.K."/>
        </authorList>
    </citation>
    <scope>NUCLEOTIDE SEQUENCE [LARGE SCALE GENOMIC DNA]</scope>
    <source>
        <strain evidence="4 5">MEBiC 08158</strain>
    </source>
</reference>
<comment type="caution">
    <text evidence="4">The sequence shown here is derived from an EMBL/GenBank/DDBJ whole genome shotgun (WGS) entry which is preliminary data.</text>
</comment>
<feature type="domain" description="Lipocalin/cytosolic fatty-acid binding" evidence="3">
    <location>
        <begin position="36"/>
        <end position="180"/>
    </location>
</feature>
<dbReference type="CDD" id="cd19438">
    <property type="entry name" value="lipocalin_Blc-like"/>
    <property type="match status" value="1"/>
</dbReference>
<dbReference type="PIRSF" id="PIRSF036893">
    <property type="entry name" value="Lipocalin_ApoD"/>
    <property type="match status" value="1"/>
</dbReference>
<proteinExistence type="inferred from homology"/>
<dbReference type="Pfam" id="PF08212">
    <property type="entry name" value="Lipocalin_2"/>
    <property type="match status" value="1"/>
</dbReference>
<dbReference type="SUPFAM" id="SSF50814">
    <property type="entry name" value="Lipocalins"/>
    <property type="match status" value="1"/>
</dbReference>
<gene>
    <name evidence="4" type="ORF">FGS76_09460</name>
</gene>
<evidence type="ECO:0000256" key="1">
    <source>
        <dbReference type="ARBA" id="ARBA00006889"/>
    </source>
</evidence>
<evidence type="ECO:0000313" key="5">
    <source>
        <dbReference type="Proteomes" id="UP000739180"/>
    </source>
</evidence>
<keyword evidence="2" id="KW-0446">Lipid-binding</keyword>
<dbReference type="EMBL" id="VCQT01000029">
    <property type="protein sequence ID" value="TMW12866.1"/>
    <property type="molecule type" value="Genomic_DNA"/>
</dbReference>
<comment type="similarity">
    <text evidence="1 2">Belongs to the calycin superfamily. Lipocalin family.</text>
</comment>
<dbReference type="InterPro" id="IPR022271">
    <property type="entry name" value="Lipocalin_ApoD"/>
</dbReference>
<dbReference type="PRINTS" id="PR01171">
    <property type="entry name" value="BCTLIPOCALIN"/>
</dbReference>
<dbReference type="Proteomes" id="UP000739180">
    <property type="component" value="Unassembled WGS sequence"/>
</dbReference>
<dbReference type="InterPro" id="IPR012674">
    <property type="entry name" value="Calycin"/>
</dbReference>
<comment type="function">
    <text evidence="2">Involved in the storage or transport of lipids necessary for membrane maintenance under stressful conditions. Displays a binding preference for lysophospholipids.</text>
</comment>
<organism evidence="4 5">
    <name type="scientific">Alloalcanivorax gelatiniphagus</name>
    <dbReference type="NCBI Taxonomy" id="1194167"/>
    <lineage>
        <taxon>Bacteria</taxon>
        <taxon>Pseudomonadati</taxon>
        <taxon>Pseudomonadota</taxon>
        <taxon>Gammaproteobacteria</taxon>
        <taxon>Oceanospirillales</taxon>
        <taxon>Alcanivoracaceae</taxon>
        <taxon>Alloalcanivorax</taxon>
    </lineage>
</organism>
<protein>
    <recommendedName>
        <fullName evidence="2">Outer membrane lipoprotein Blc</fullName>
    </recommendedName>
</protein>
<evidence type="ECO:0000313" key="4">
    <source>
        <dbReference type="EMBL" id="TMW12866.1"/>
    </source>
</evidence>
<evidence type="ECO:0000256" key="2">
    <source>
        <dbReference type="PIRNR" id="PIRNR036893"/>
    </source>
</evidence>
<dbReference type="InterPro" id="IPR047202">
    <property type="entry name" value="Lipocalin_Blc-like_dom"/>
</dbReference>
<dbReference type="InterPro" id="IPR002446">
    <property type="entry name" value="Lipocalin_bac"/>
</dbReference>
<comment type="subcellular location">
    <subcellularLocation>
        <location evidence="2">Cell outer membrane</location>
    </subcellularLocation>
</comment>
<name>A0ABY2XL31_9GAMM</name>
<keyword evidence="2" id="KW-0449">Lipoprotein</keyword>
<dbReference type="InterPro" id="IPR022272">
    <property type="entry name" value="Lipocalin_CS"/>
</dbReference>
<dbReference type="InterPro" id="IPR000566">
    <property type="entry name" value="Lipocln_cytosolic_FA-bd_dom"/>
</dbReference>
<dbReference type="RefSeq" id="WP_138772386.1">
    <property type="nucleotide sequence ID" value="NZ_JBHSSX010000018.1"/>
</dbReference>
<keyword evidence="2" id="KW-0998">Cell outer membrane</keyword>
<accession>A0ABY2XL31</accession>
<evidence type="ECO:0000259" key="3">
    <source>
        <dbReference type="Pfam" id="PF08212"/>
    </source>
</evidence>
<keyword evidence="2" id="KW-0732">Signal</keyword>
<dbReference type="PANTHER" id="PTHR10612:SF34">
    <property type="entry name" value="APOLIPOPROTEIN D"/>
    <property type="match status" value="1"/>
</dbReference>